<proteinExistence type="predicted"/>
<evidence type="ECO:0000313" key="1">
    <source>
        <dbReference type="EMBL" id="KAA8999401.1"/>
    </source>
</evidence>
<comment type="caution">
    <text evidence="1">The sequence shown here is derived from an EMBL/GenBank/DDBJ whole genome shotgun (WGS) entry which is preliminary data.</text>
</comment>
<keyword evidence="2" id="KW-1185">Reference proteome</keyword>
<dbReference type="AlphaFoldDB" id="A0A5J5FYZ0"/>
<protein>
    <recommendedName>
        <fullName evidence="3">Immunity protein 22</fullName>
    </recommendedName>
</protein>
<accession>A0A5J5FYZ0</accession>
<evidence type="ECO:0008006" key="3">
    <source>
        <dbReference type="Google" id="ProtNLM"/>
    </source>
</evidence>
<dbReference type="Proteomes" id="UP000335415">
    <property type="component" value="Unassembled WGS sequence"/>
</dbReference>
<reference evidence="1 2" key="1">
    <citation type="submission" date="2019-09" db="EMBL/GenBank/DDBJ databases">
        <authorList>
            <person name="Li Y."/>
        </authorList>
    </citation>
    <scope>NUCLEOTIDE SEQUENCE [LARGE SCALE GENOMIC DNA]</scope>
    <source>
        <strain evidence="1 2">L3-3HA</strain>
    </source>
</reference>
<gene>
    <name evidence="1" type="ORF">FJU30_13780</name>
</gene>
<dbReference type="InterPro" id="IPR025560">
    <property type="entry name" value="Imm22"/>
</dbReference>
<evidence type="ECO:0000313" key="2">
    <source>
        <dbReference type="Proteomes" id="UP000335415"/>
    </source>
</evidence>
<dbReference type="Pfam" id="PF14112">
    <property type="entry name" value="DUF4284"/>
    <property type="match status" value="1"/>
</dbReference>
<dbReference type="RefSeq" id="WP_150435545.1">
    <property type="nucleotide sequence ID" value="NZ_VYKJ01000006.1"/>
</dbReference>
<dbReference type="OrthoDB" id="5186491at2"/>
<sequence length="134" mass="15206">MANKYGKVHLWIGSNFSREEEYMQYFALDYSVEGDFDDPNYQLCAFCKDIGLQWYDEDQIGIIPRFEHEVGLDEILAAAAIDDAEKDRAKAACRSHNINQANAIFWYADADLILARSGGNSYNGLKYIGLFDGD</sequence>
<organism evidence="1 2">
    <name type="scientific">Affinibrenneria salicis</name>
    <dbReference type="NCBI Taxonomy" id="2590031"/>
    <lineage>
        <taxon>Bacteria</taxon>
        <taxon>Pseudomonadati</taxon>
        <taxon>Pseudomonadota</taxon>
        <taxon>Gammaproteobacteria</taxon>
        <taxon>Enterobacterales</taxon>
        <taxon>Pectobacteriaceae</taxon>
        <taxon>Affinibrenneria</taxon>
    </lineage>
</organism>
<dbReference type="EMBL" id="VYKJ01000006">
    <property type="protein sequence ID" value="KAA8999401.1"/>
    <property type="molecule type" value="Genomic_DNA"/>
</dbReference>
<name>A0A5J5FYZ0_9GAMM</name>